<dbReference type="PROSITE" id="PS52016">
    <property type="entry name" value="TONB_DEPENDENT_REC_3"/>
    <property type="match status" value="1"/>
</dbReference>
<evidence type="ECO:0000256" key="2">
    <source>
        <dbReference type="ARBA" id="ARBA00009810"/>
    </source>
</evidence>
<keyword evidence="3 10" id="KW-0813">Transport</keyword>
<feature type="domain" description="TonB-dependent receptor plug" evidence="14">
    <location>
        <begin position="71"/>
        <end position="171"/>
    </location>
</feature>
<dbReference type="GO" id="GO:0038023">
    <property type="term" value="F:signaling receptor activity"/>
    <property type="evidence" value="ECO:0007669"/>
    <property type="project" value="InterPro"/>
</dbReference>
<dbReference type="SUPFAM" id="SSF56935">
    <property type="entry name" value="Porins"/>
    <property type="match status" value="1"/>
</dbReference>
<evidence type="ECO:0000256" key="9">
    <source>
        <dbReference type="ARBA" id="ARBA00023237"/>
    </source>
</evidence>
<dbReference type="CDD" id="cd01347">
    <property type="entry name" value="ligand_gated_channel"/>
    <property type="match status" value="1"/>
</dbReference>
<dbReference type="InterPro" id="IPR039426">
    <property type="entry name" value="TonB-dep_rcpt-like"/>
</dbReference>
<evidence type="ECO:0000256" key="12">
    <source>
        <dbReference type="SAM" id="SignalP"/>
    </source>
</evidence>
<evidence type="ECO:0000256" key="1">
    <source>
        <dbReference type="ARBA" id="ARBA00004571"/>
    </source>
</evidence>
<protein>
    <submittedName>
        <fullName evidence="15">Ferrichrome-iron receptor</fullName>
    </submittedName>
</protein>
<dbReference type="Gene3D" id="2.170.130.10">
    <property type="entry name" value="TonB-dependent receptor, plug domain"/>
    <property type="match status" value="1"/>
</dbReference>
<sequence>MNGVCIKKHALISVFLSLMAANALAESAKNIDNTTEKNEASVLLGITVEDIRAEGLRPETVEAGSFRGTNIMDVPSTVNVITKEALDLQAATGTYDAVRNTAGVTKQQNGGETWDQLVIRGIEVQNRTNYRLNSSLPLMNFSQVPLENKERVEVLKGASALYYGFTSPAGIINYVTKRPTNDPMATVGLMMDNYGSAVASADVSERFGEEKQVGVRVNAAGGTLGSYLDDVDNGNRSFVSMALDWQVNDRLTIKADVEHDRRKVTEQAGITLPKAVNGVITLPHTVDPKTLVGPDSTKFETETTNVLLRSDYALSDTWSLGLEAGRAKTERERNLATFTFSNPQATTLNTGTGTVKVNHQEYEYTSDLLRAELYGVVNTWDIQHDITFGTSYTEKTKSLFQAVALQHLLKISIRLIRSPPTVFTQTTGVSYTTKDTGFYTMDRVTLDPQWQVIAGLRHSKYESNQDVTRYEASETTPMVALVYKPLDSVSLYASYSEGLEEGEAAPTGSENEAERLNPGISKQYELGAHWLMPTGTLVSAAVCDIESPGYYTDAANYYVAGGHKRYSGVELSLQGKLTEQLSWLASTQWLDPRFEDMEGDATALNGKLPENAARRTGSLFLSYDLSSVAGLSINRGAYYTGRRPVNDLNQAWLDDVTIFSVGGRYVTKLYGKKNIWQINVDNVTDKEYWAAGGTRLAAGSPRIVRLNYKVELY</sequence>
<comment type="subcellular location">
    <subcellularLocation>
        <location evidence="1 10">Cell outer membrane</location>
        <topology evidence="1 10">Multi-pass membrane protein</topology>
    </subcellularLocation>
</comment>
<keyword evidence="9 10" id="KW-0998">Cell outer membrane</keyword>
<evidence type="ECO:0000256" key="8">
    <source>
        <dbReference type="ARBA" id="ARBA00023170"/>
    </source>
</evidence>
<keyword evidence="8 15" id="KW-0675">Receptor</keyword>
<feature type="signal peptide" evidence="12">
    <location>
        <begin position="1"/>
        <end position="25"/>
    </location>
</feature>
<feature type="domain" description="TonB-dependent receptor-like beta-barrel" evidence="13">
    <location>
        <begin position="294"/>
        <end position="683"/>
    </location>
</feature>
<proteinExistence type="inferred from homology"/>
<dbReference type="Pfam" id="PF00593">
    <property type="entry name" value="TonB_dep_Rec_b-barrel"/>
    <property type="match status" value="1"/>
</dbReference>
<dbReference type="NCBIfam" id="TIGR01783">
    <property type="entry name" value="TonB-siderophor"/>
    <property type="match status" value="1"/>
</dbReference>
<reference evidence="15 16" key="1">
    <citation type="journal article" date="2014" name="Environ. Microbiol.">
        <title>Insights into organohalide respiration and the versatile catabolism of Sulfurospirillum multivorans gained from comparative genomics and physiological studies.</title>
        <authorList>
            <person name="Goris T."/>
            <person name="Schubert T."/>
            <person name="Gadkari J."/>
            <person name="Wubet T."/>
            <person name="Tarkka M."/>
            <person name="Buscot F."/>
            <person name="Adrian L."/>
            <person name="Diekert G."/>
        </authorList>
    </citation>
    <scope>NUCLEOTIDE SEQUENCE [LARGE SCALE GENOMIC DNA]</scope>
    <source>
        <strain evidence="16">DM 12446 / JCM 15788 / NBRC 109480</strain>
    </source>
</reference>
<dbReference type="InterPro" id="IPR000531">
    <property type="entry name" value="Beta-barrel_TonB"/>
</dbReference>
<feature type="chain" id="PRO_5041648833" evidence="12">
    <location>
        <begin position="26"/>
        <end position="713"/>
    </location>
</feature>
<dbReference type="RefSeq" id="WP_025344566.1">
    <property type="nucleotide sequence ID" value="NZ_CP007201.1"/>
</dbReference>
<evidence type="ECO:0000256" key="6">
    <source>
        <dbReference type="ARBA" id="ARBA00023077"/>
    </source>
</evidence>
<dbReference type="InterPro" id="IPR012910">
    <property type="entry name" value="Plug_dom"/>
</dbReference>
<dbReference type="Pfam" id="PF07715">
    <property type="entry name" value="Plug"/>
    <property type="match status" value="1"/>
</dbReference>
<dbReference type="PANTHER" id="PTHR32552">
    <property type="entry name" value="FERRICHROME IRON RECEPTOR-RELATED"/>
    <property type="match status" value="1"/>
</dbReference>
<evidence type="ECO:0000256" key="11">
    <source>
        <dbReference type="RuleBase" id="RU003357"/>
    </source>
</evidence>
<comment type="similarity">
    <text evidence="2 10 11">Belongs to the TonB-dependent receptor family.</text>
</comment>
<dbReference type="AlphaFoldDB" id="A0AA86AL98"/>
<dbReference type="GO" id="GO:0009279">
    <property type="term" value="C:cell outer membrane"/>
    <property type="evidence" value="ECO:0007669"/>
    <property type="project" value="UniProtKB-SubCell"/>
</dbReference>
<gene>
    <name evidence="15" type="ORF">SMUL_1430</name>
</gene>
<evidence type="ECO:0000256" key="10">
    <source>
        <dbReference type="PROSITE-ProRule" id="PRU01360"/>
    </source>
</evidence>
<dbReference type="InterPro" id="IPR036942">
    <property type="entry name" value="Beta-barrel_TonB_sf"/>
</dbReference>
<accession>A0AA86AL98</accession>
<dbReference type="InterPro" id="IPR010105">
    <property type="entry name" value="TonB_sidphr_rcpt"/>
</dbReference>
<evidence type="ECO:0000313" key="16">
    <source>
        <dbReference type="Proteomes" id="UP000019322"/>
    </source>
</evidence>
<evidence type="ECO:0000313" key="15">
    <source>
        <dbReference type="EMBL" id="AHJ12691.1"/>
    </source>
</evidence>
<name>A0AA86AL98_SULMK</name>
<dbReference type="PANTHER" id="PTHR32552:SF82">
    <property type="entry name" value="FCUA PROTEIN"/>
    <property type="match status" value="1"/>
</dbReference>
<organism evidence="15 16">
    <name type="scientific">Sulfurospirillum multivorans (strain DM 12446 / JCM 15788 / NBRC 109480)</name>
    <dbReference type="NCBI Taxonomy" id="1150621"/>
    <lineage>
        <taxon>Bacteria</taxon>
        <taxon>Pseudomonadati</taxon>
        <taxon>Campylobacterota</taxon>
        <taxon>Epsilonproteobacteria</taxon>
        <taxon>Campylobacterales</taxon>
        <taxon>Sulfurospirillaceae</taxon>
        <taxon>Sulfurospirillum</taxon>
    </lineage>
</organism>
<evidence type="ECO:0000259" key="13">
    <source>
        <dbReference type="Pfam" id="PF00593"/>
    </source>
</evidence>
<keyword evidence="5 10" id="KW-0812">Transmembrane</keyword>
<evidence type="ECO:0000256" key="5">
    <source>
        <dbReference type="ARBA" id="ARBA00022692"/>
    </source>
</evidence>
<keyword evidence="6 11" id="KW-0798">TonB box</keyword>
<dbReference type="Gene3D" id="2.40.170.20">
    <property type="entry name" value="TonB-dependent receptor, beta-barrel domain"/>
    <property type="match status" value="1"/>
</dbReference>
<evidence type="ECO:0000259" key="14">
    <source>
        <dbReference type="Pfam" id="PF07715"/>
    </source>
</evidence>
<dbReference type="Proteomes" id="UP000019322">
    <property type="component" value="Chromosome"/>
</dbReference>
<keyword evidence="4 10" id="KW-1134">Transmembrane beta strand</keyword>
<evidence type="ECO:0000256" key="3">
    <source>
        <dbReference type="ARBA" id="ARBA00022448"/>
    </source>
</evidence>
<dbReference type="EMBL" id="CP007201">
    <property type="protein sequence ID" value="AHJ12691.1"/>
    <property type="molecule type" value="Genomic_DNA"/>
</dbReference>
<evidence type="ECO:0000256" key="7">
    <source>
        <dbReference type="ARBA" id="ARBA00023136"/>
    </source>
</evidence>
<dbReference type="InterPro" id="IPR037066">
    <property type="entry name" value="Plug_dom_sf"/>
</dbReference>
<dbReference type="KEGG" id="smul:SMUL_1430"/>
<keyword evidence="12" id="KW-0732">Signal</keyword>
<keyword evidence="7 10" id="KW-0472">Membrane</keyword>
<evidence type="ECO:0000256" key="4">
    <source>
        <dbReference type="ARBA" id="ARBA00022452"/>
    </source>
</evidence>
<dbReference type="GO" id="GO:0015891">
    <property type="term" value="P:siderophore transport"/>
    <property type="evidence" value="ECO:0007669"/>
    <property type="project" value="InterPro"/>
</dbReference>
<dbReference type="GO" id="GO:0015344">
    <property type="term" value="F:siderophore uptake transmembrane transporter activity"/>
    <property type="evidence" value="ECO:0007669"/>
    <property type="project" value="TreeGrafter"/>
</dbReference>